<keyword evidence="1" id="KW-0732">Signal</keyword>
<dbReference type="PROSITE" id="PS50830">
    <property type="entry name" value="TNASE_3"/>
    <property type="match status" value="1"/>
</dbReference>
<dbReference type="SUPFAM" id="SSF50199">
    <property type="entry name" value="Staphylococcal nuclease"/>
    <property type="match status" value="1"/>
</dbReference>
<dbReference type="EMBL" id="WHUV01000004">
    <property type="protein sequence ID" value="MQA56287.1"/>
    <property type="molecule type" value="Genomic_DNA"/>
</dbReference>
<evidence type="ECO:0000313" key="4">
    <source>
        <dbReference type="Proteomes" id="UP000486534"/>
    </source>
</evidence>
<dbReference type="RefSeq" id="WP_152899052.1">
    <property type="nucleotide sequence ID" value="NZ_WHUV01000004.1"/>
</dbReference>
<dbReference type="InterPro" id="IPR002071">
    <property type="entry name" value="Thermonucl_AS"/>
</dbReference>
<sequence length="261" mass="28441">MKKASLVGAFFVPAIWLTAAQAFCPAPVPATVVPASVLRVVDGDTLRLKDGRSVRMIGLNAPELARGGRKAEPLAIAARRRLEQLVAQSGGRVGLVLGRERHDRYGRTLAHVYGASGLNFESRLIAEGLAYRIALAPNVALVACQQAAEDHARRTRLGLWRQSPVLKAEQIRAPGFALLSGRVSKVEHNRSGVWITLHGSVVLRIAPNIRDGFAPGRLKHLAGRRVEARGWVVERRRQGASRSVGARWMISLKDSSMLRIP</sequence>
<protein>
    <submittedName>
        <fullName evidence="3">Thermonuclease family protein</fullName>
    </submittedName>
</protein>
<name>A0A7X1PQX6_9PSED</name>
<dbReference type="InterPro" id="IPR035437">
    <property type="entry name" value="SNase_OB-fold_sf"/>
</dbReference>
<dbReference type="GO" id="GO:0004518">
    <property type="term" value="F:nuclease activity"/>
    <property type="evidence" value="ECO:0007669"/>
    <property type="project" value="InterPro"/>
</dbReference>
<dbReference type="SMART" id="SM00318">
    <property type="entry name" value="SNc"/>
    <property type="match status" value="1"/>
</dbReference>
<dbReference type="Proteomes" id="UP000486534">
    <property type="component" value="Unassembled WGS sequence"/>
</dbReference>
<evidence type="ECO:0000313" key="3">
    <source>
        <dbReference type="EMBL" id="MQA56287.1"/>
    </source>
</evidence>
<organism evidence="3 4">
    <name type="scientific">Pseudomonas piscis</name>
    <dbReference type="NCBI Taxonomy" id="2614538"/>
    <lineage>
        <taxon>Bacteria</taxon>
        <taxon>Pseudomonadati</taxon>
        <taxon>Pseudomonadota</taxon>
        <taxon>Gammaproteobacteria</taxon>
        <taxon>Pseudomonadales</taxon>
        <taxon>Pseudomonadaceae</taxon>
        <taxon>Pseudomonas</taxon>
    </lineage>
</organism>
<dbReference type="AlphaFoldDB" id="A0A7X1PQX6"/>
<feature type="chain" id="PRO_5030662946" evidence="1">
    <location>
        <begin position="20"/>
        <end position="261"/>
    </location>
</feature>
<dbReference type="Gene3D" id="2.40.50.90">
    <property type="match status" value="1"/>
</dbReference>
<dbReference type="Pfam" id="PF00565">
    <property type="entry name" value="SNase"/>
    <property type="match status" value="1"/>
</dbReference>
<feature type="domain" description="TNase-like" evidence="2">
    <location>
        <begin position="31"/>
        <end position="162"/>
    </location>
</feature>
<comment type="caution">
    <text evidence="3">The sequence shown here is derived from an EMBL/GenBank/DDBJ whole genome shotgun (WGS) entry which is preliminary data.</text>
</comment>
<dbReference type="PROSITE" id="PS01284">
    <property type="entry name" value="TNASE_2"/>
    <property type="match status" value="1"/>
</dbReference>
<gene>
    <name evidence="3" type="ORF">GDH07_23470</name>
</gene>
<proteinExistence type="predicted"/>
<reference evidence="3 4" key="1">
    <citation type="submission" date="2019-10" db="EMBL/GenBank/DDBJ databases">
        <title>Pseudomonas dajingensis sp. nov., isolated from the profound head ulcers of farmed Murray cod (Maccullochella peelii peelii).</title>
        <authorList>
            <person name="Liu Y."/>
        </authorList>
    </citation>
    <scope>NUCLEOTIDE SEQUENCE [LARGE SCALE GENOMIC DNA]</scope>
    <source>
        <strain evidence="3 4">MC042</strain>
    </source>
</reference>
<evidence type="ECO:0000259" key="2">
    <source>
        <dbReference type="PROSITE" id="PS50830"/>
    </source>
</evidence>
<evidence type="ECO:0000256" key="1">
    <source>
        <dbReference type="SAM" id="SignalP"/>
    </source>
</evidence>
<dbReference type="GO" id="GO:0003676">
    <property type="term" value="F:nucleic acid binding"/>
    <property type="evidence" value="ECO:0007669"/>
    <property type="project" value="InterPro"/>
</dbReference>
<dbReference type="InterPro" id="IPR016071">
    <property type="entry name" value="Staphylococal_nuclease_OB-fold"/>
</dbReference>
<feature type="signal peptide" evidence="1">
    <location>
        <begin position="1"/>
        <end position="19"/>
    </location>
</feature>
<accession>A0A7X1PQX6</accession>